<comment type="similarity">
    <text evidence="4">Belongs to the DXR family.</text>
</comment>
<evidence type="ECO:0000256" key="6">
    <source>
        <dbReference type="ARBA" id="ARBA00022723"/>
    </source>
</evidence>
<gene>
    <name evidence="11" type="ORF">S01H1_50014</name>
</gene>
<evidence type="ECO:0000259" key="10">
    <source>
        <dbReference type="Pfam" id="PF13288"/>
    </source>
</evidence>
<name>X0W7L6_9ZZZZ</name>
<dbReference type="GO" id="GO:0051484">
    <property type="term" value="P:isopentenyl diphosphate biosynthetic process, methylerythritol 4-phosphate pathway involved in terpenoid biosynthetic process"/>
    <property type="evidence" value="ECO:0007669"/>
    <property type="project" value="TreeGrafter"/>
</dbReference>
<evidence type="ECO:0000313" key="11">
    <source>
        <dbReference type="EMBL" id="GAG26560.1"/>
    </source>
</evidence>
<dbReference type="UniPathway" id="UPA00056">
    <property type="reaction ID" value="UER00092"/>
</dbReference>
<comment type="caution">
    <text evidence="11">The sequence shown here is derived from an EMBL/GenBank/DDBJ whole genome shotgun (WGS) entry which is preliminary data.</text>
</comment>
<dbReference type="SUPFAM" id="SSF69055">
    <property type="entry name" value="1-deoxy-D-xylulose-5-phosphate reductoisomerase, C-terminal domain"/>
    <property type="match status" value="1"/>
</dbReference>
<evidence type="ECO:0000256" key="3">
    <source>
        <dbReference type="ARBA" id="ARBA00005094"/>
    </source>
</evidence>
<evidence type="ECO:0000256" key="1">
    <source>
        <dbReference type="ARBA" id="ARBA00001936"/>
    </source>
</evidence>
<evidence type="ECO:0000256" key="4">
    <source>
        <dbReference type="ARBA" id="ARBA00006825"/>
    </source>
</evidence>
<reference evidence="11" key="1">
    <citation type="journal article" date="2014" name="Front. Microbiol.">
        <title>High frequency of phylogenetically diverse reductive dehalogenase-homologous genes in deep subseafloor sedimentary metagenomes.</title>
        <authorList>
            <person name="Kawai M."/>
            <person name="Futagami T."/>
            <person name="Toyoda A."/>
            <person name="Takaki Y."/>
            <person name="Nishi S."/>
            <person name="Hori S."/>
            <person name="Arai W."/>
            <person name="Tsubouchi T."/>
            <person name="Morono Y."/>
            <person name="Uchiyama I."/>
            <person name="Ito T."/>
            <person name="Fujiyama A."/>
            <person name="Inagaki F."/>
            <person name="Takami H."/>
        </authorList>
    </citation>
    <scope>NUCLEOTIDE SEQUENCE</scope>
    <source>
        <strain evidence="11">Expedition CK06-06</strain>
    </source>
</reference>
<dbReference type="Pfam" id="PF13288">
    <property type="entry name" value="DXPR_C"/>
    <property type="match status" value="1"/>
</dbReference>
<proteinExistence type="inferred from homology"/>
<accession>X0W7L6</accession>
<comment type="cofactor">
    <cofactor evidence="2">
        <name>Mg(2+)</name>
        <dbReference type="ChEBI" id="CHEBI:18420"/>
    </cofactor>
</comment>
<dbReference type="SUPFAM" id="SSF55347">
    <property type="entry name" value="Glyceraldehyde-3-phosphate dehydrogenase-like, C-terminal domain"/>
    <property type="match status" value="1"/>
</dbReference>
<dbReference type="InterPro" id="IPR013644">
    <property type="entry name" value="DXP_reductoisomerase_C"/>
</dbReference>
<dbReference type="GO" id="GO:0030604">
    <property type="term" value="F:1-deoxy-D-xylulose-5-phosphate reductoisomerase activity"/>
    <property type="evidence" value="ECO:0007669"/>
    <property type="project" value="UniProtKB-EC"/>
</dbReference>
<dbReference type="EMBL" id="BARS01032206">
    <property type="protein sequence ID" value="GAG26560.1"/>
    <property type="molecule type" value="Genomic_DNA"/>
</dbReference>
<dbReference type="GO" id="GO:0070402">
    <property type="term" value="F:NADPH binding"/>
    <property type="evidence" value="ECO:0007669"/>
    <property type="project" value="TreeGrafter"/>
</dbReference>
<dbReference type="PANTHER" id="PTHR30525">
    <property type="entry name" value="1-DEOXY-D-XYLULOSE 5-PHOSPHATE REDUCTOISOMERASE"/>
    <property type="match status" value="1"/>
</dbReference>
<dbReference type="GO" id="GO:0030145">
    <property type="term" value="F:manganese ion binding"/>
    <property type="evidence" value="ECO:0007669"/>
    <property type="project" value="TreeGrafter"/>
</dbReference>
<keyword evidence="7" id="KW-0560">Oxidoreductase</keyword>
<evidence type="ECO:0000256" key="2">
    <source>
        <dbReference type="ARBA" id="ARBA00001946"/>
    </source>
</evidence>
<comment type="catalytic activity">
    <reaction evidence="8">
        <text>2-C-methyl-D-erythritol 4-phosphate + NADP(+) = 1-deoxy-D-xylulose 5-phosphate + NADPH + H(+)</text>
        <dbReference type="Rhea" id="RHEA:13717"/>
        <dbReference type="ChEBI" id="CHEBI:15378"/>
        <dbReference type="ChEBI" id="CHEBI:57783"/>
        <dbReference type="ChEBI" id="CHEBI:57792"/>
        <dbReference type="ChEBI" id="CHEBI:58262"/>
        <dbReference type="ChEBI" id="CHEBI:58349"/>
        <dbReference type="EC" id="1.1.1.267"/>
    </reaction>
    <physiologicalReaction direction="right-to-left" evidence="8">
        <dbReference type="Rhea" id="RHEA:13719"/>
    </physiologicalReaction>
</comment>
<comment type="cofactor">
    <cofactor evidence="1">
        <name>Mn(2+)</name>
        <dbReference type="ChEBI" id="CHEBI:29035"/>
    </cofactor>
</comment>
<evidence type="ECO:0000256" key="5">
    <source>
        <dbReference type="ARBA" id="ARBA00012366"/>
    </source>
</evidence>
<evidence type="ECO:0000256" key="8">
    <source>
        <dbReference type="ARBA" id="ARBA00048543"/>
    </source>
</evidence>
<dbReference type="InterPro" id="IPR036169">
    <property type="entry name" value="DXPR_C_sf"/>
</dbReference>
<organism evidence="11">
    <name type="scientific">marine sediment metagenome</name>
    <dbReference type="NCBI Taxonomy" id="412755"/>
    <lineage>
        <taxon>unclassified sequences</taxon>
        <taxon>metagenomes</taxon>
        <taxon>ecological metagenomes</taxon>
    </lineage>
</organism>
<protein>
    <recommendedName>
        <fullName evidence="5">1-deoxy-D-xylulose-5-phosphate reductoisomerase</fullName>
        <ecNumber evidence="5">1.1.1.267</ecNumber>
    </recommendedName>
</protein>
<feature type="domain" description="1-deoxy-D-xylulose 5-phosphate reductoisomerase C-terminal" evidence="9">
    <location>
        <begin position="1"/>
        <end position="43"/>
    </location>
</feature>
<dbReference type="AlphaFoldDB" id="X0W7L6"/>
<dbReference type="PANTHER" id="PTHR30525:SF0">
    <property type="entry name" value="1-DEOXY-D-XYLULOSE 5-PHOSPHATE REDUCTOISOMERASE, CHLOROPLASTIC"/>
    <property type="match status" value="1"/>
</dbReference>
<dbReference type="InterPro" id="IPR026877">
    <property type="entry name" value="DXPR_C"/>
</dbReference>
<dbReference type="Gene3D" id="1.10.1740.10">
    <property type="match status" value="1"/>
</dbReference>
<dbReference type="EC" id="1.1.1.267" evidence="5"/>
<sequence>ELERVTPEQALRHPTWQMGHKITVDSATLLNKGLEAIEAHWLFGVPFDKIEVVLHRESIIHSLVEFCDGSIKAQLGMPDMRLPIQCALTYPQRLPTSRPGRLDLGRLGSLAFSQPDLRRFPCLGLALEAGRRGGVFPAVMAAADEVAVDHFLAGHITFLDIAKVIEATLSAHPSVSDPGLEEVLAADTWAHQWAEDWLRAKA</sequence>
<dbReference type="InterPro" id="IPR003821">
    <property type="entry name" value="DXP_reductoisomerase"/>
</dbReference>
<evidence type="ECO:0000256" key="7">
    <source>
        <dbReference type="ARBA" id="ARBA00023002"/>
    </source>
</evidence>
<feature type="non-terminal residue" evidence="11">
    <location>
        <position position="1"/>
    </location>
</feature>
<dbReference type="Pfam" id="PF08436">
    <property type="entry name" value="DXP_redisom_C"/>
    <property type="match status" value="1"/>
</dbReference>
<evidence type="ECO:0000259" key="9">
    <source>
        <dbReference type="Pfam" id="PF08436"/>
    </source>
</evidence>
<feature type="domain" description="DXP reductoisomerase C-terminal" evidence="10">
    <location>
        <begin position="75"/>
        <end position="192"/>
    </location>
</feature>
<comment type="pathway">
    <text evidence="3">Isoprenoid biosynthesis; isopentenyl diphosphate biosynthesis via DXP pathway; isopentenyl diphosphate from 1-deoxy-D-xylulose 5-phosphate: step 1/6.</text>
</comment>
<keyword evidence="6" id="KW-0479">Metal-binding</keyword>